<dbReference type="Pfam" id="PF10908">
    <property type="entry name" value="Tlde1_dom"/>
    <property type="match status" value="1"/>
</dbReference>
<name>A0ABU9V8S8_9ENTR</name>
<dbReference type="InterPro" id="IPR021225">
    <property type="entry name" value="Tlde1_dom"/>
</dbReference>
<dbReference type="Gene3D" id="2.40.440.10">
    <property type="entry name" value="L,D-transpeptidase catalytic domain-like"/>
    <property type="match status" value="1"/>
</dbReference>
<protein>
    <submittedName>
        <fullName evidence="3">Tlde1 domain-containing protein</fullName>
    </submittedName>
</protein>
<sequence>MTWVYEQSTGNLSHNGSYVAKGYAGKGAGKNNAQMEGTPDTGPLPRGKYSITGHPFHHPHTGAYSLRLHPSPENTMYGRSGFLIHGDSVKHPGTASNGCIILPLFIRQKIWSSGDKSLEVIK</sequence>
<comment type="caution">
    <text evidence="3">The sequence shown here is derived from an EMBL/GenBank/DDBJ whole genome shotgun (WGS) entry which is preliminary data.</text>
</comment>
<proteinExistence type="predicted"/>
<feature type="domain" description="Tlde1" evidence="2">
    <location>
        <begin position="20"/>
        <end position="103"/>
    </location>
</feature>
<dbReference type="RefSeq" id="WP_090083379.1">
    <property type="nucleotide sequence ID" value="NZ_JBCIVJ010000017.1"/>
</dbReference>
<dbReference type="Proteomes" id="UP001411173">
    <property type="component" value="Unassembled WGS sequence"/>
</dbReference>
<dbReference type="EMBL" id="JBCIVJ010000017">
    <property type="protein sequence ID" value="MEN0581066.1"/>
    <property type="molecule type" value="Genomic_DNA"/>
</dbReference>
<keyword evidence="4" id="KW-1185">Reference proteome</keyword>
<gene>
    <name evidence="3" type="ORF">AAIG39_18935</name>
</gene>
<feature type="region of interest" description="Disordered" evidence="1">
    <location>
        <begin position="23"/>
        <end position="52"/>
    </location>
</feature>
<accession>A0ABU9V8S8</accession>
<organism evidence="3 4">
    <name type="scientific">Phytobacter palmae</name>
    <dbReference type="NCBI Taxonomy" id="1855371"/>
    <lineage>
        <taxon>Bacteria</taxon>
        <taxon>Pseudomonadati</taxon>
        <taxon>Pseudomonadota</taxon>
        <taxon>Gammaproteobacteria</taxon>
        <taxon>Enterobacterales</taxon>
        <taxon>Enterobacteriaceae</taxon>
        <taxon>Phytobacter</taxon>
    </lineage>
</organism>
<evidence type="ECO:0000259" key="2">
    <source>
        <dbReference type="Pfam" id="PF10908"/>
    </source>
</evidence>
<dbReference type="InterPro" id="IPR038063">
    <property type="entry name" value="Transpep_catalytic_dom"/>
</dbReference>
<evidence type="ECO:0000313" key="4">
    <source>
        <dbReference type="Proteomes" id="UP001411173"/>
    </source>
</evidence>
<evidence type="ECO:0000313" key="3">
    <source>
        <dbReference type="EMBL" id="MEN0581066.1"/>
    </source>
</evidence>
<reference evidence="3 4" key="1">
    <citation type="submission" date="2024-02" db="EMBL/GenBank/DDBJ databases">
        <title>Whole genome of MDR Enterobacteriaceae from southern Thailand.</title>
        <authorList>
            <person name="Surachat K."/>
        </authorList>
    </citation>
    <scope>NUCLEOTIDE SEQUENCE [LARGE SCALE GENOMIC DNA]</scope>
    <source>
        <strain evidence="3 4">PSU_29</strain>
    </source>
</reference>
<evidence type="ECO:0000256" key="1">
    <source>
        <dbReference type="SAM" id="MobiDB-lite"/>
    </source>
</evidence>